<dbReference type="GO" id="GO:0005524">
    <property type="term" value="F:ATP binding"/>
    <property type="evidence" value="ECO:0007669"/>
    <property type="project" value="UniProtKB-KW"/>
</dbReference>
<dbReference type="InterPro" id="IPR027417">
    <property type="entry name" value="P-loop_NTPase"/>
</dbReference>
<proteinExistence type="predicted"/>
<name>A0A9D9I565_9BACT</name>
<organism evidence="1 2">
    <name type="scientific">Candidatus Merdivivens pullistercoris</name>
    <dbReference type="NCBI Taxonomy" id="2840873"/>
    <lineage>
        <taxon>Bacteria</taxon>
        <taxon>Pseudomonadati</taxon>
        <taxon>Bacteroidota</taxon>
        <taxon>Bacteroidia</taxon>
        <taxon>Bacteroidales</taxon>
        <taxon>Muribaculaceae</taxon>
        <taxon>Muribaculaceae incertae sedis</taxon>
        <taxon>Candidatus Merdivivens</taxon>
    </lineage>
</organism>
<accession>A0A9D9I565</accession>
<dbReference type="PANTHER" id="PTHR34301:SF8">
    <property type="entry name" value="ATPASE DOMAIN-CONTAINING PROTEIN"/>
    <property type="match status" value="1"/>
</dbReference>
<protein>
    <submittedName>
        <fullName evidence="1">ATP-binding protein</fullName>
    </submittedName>
</protein>
<keyword evidence="1" id="KW-0067">ATP-binding</keyword>
<sequence length="377" mass="43194">METPFQYDKPAIGKNFIGRKTEAISLESMLRSGQNALIFDAPKSGKGSLIRQVLYNLKINSYPFIACRMDLTRIRAWEDFLNAFATSVFRAAVSGGAEMNELYGLWLQGTFLGFDPTSYNDTGMLFTAEGKASDKDSYAILSLPEKAAARFGLQVIVIIEEFQDFMLMDGWEDILDTLEIVWGEREKATYIFSGSMINAMKKIFMEEKRFYRFAEYLPLSPINEREITDYILKGFLKSGKVIEKDLALGTARLFECNCWYINQLLSICNSLSRGYITENTMMDSLGMLISIHEPRFIEKVNGMTGFQLNFFRAVLEGYSKFSSKEVIEKFGLNSSANVLRVKDALKKKEIIAFDDDENPHIIDPLFRYWMKTCFYKI</sequence>
<evidence type="ECO:0000313" key="1">
    <source>
        <dbReference type="EMBL" id="MBO8465489.1"/>
    </source>
</evidence>
<dbReference type="PANTHER" id="PTHR34301">
    <property type="entry name" value="DNA-BINDING PROTEIN-RELATED"/>
    <property type="match status" value="1"/>
</dbReference>
<gene>
    <name evidence="1" type="ORF">IAB93_05775</name>
</gene>
<dbReference type="Gene3D" id="3.40.50.300">
    <property type="entry name" value="P-loop containing nucleotide triphosphate hydrolases"/>
    <property type="match status" value="1"/>
</dbReference>
<dbReference type="Proteomes" id="UP000823597">
    <property type="component" value="Unassembled WGS sequence"/>
</dbReference>
<dbReference type="SUPFAM" id="SSF52540">
    <property type="entry name" value="P-loop containing nucleoside triphosphate hydrolases"/>
    <property type="match status" value="1"/>
</dbReference>
<dbReference type="EMBL" id="JADIME010000061">
    <property type="protein sequence ID" value="MBO8465489.1"/>
    <property type="molecule type" value="Genomic_DNA"/>
</dbReference>
<reference evidence="1" key="2">
    <citation type="journal article" date="2021" name="PeerJ">
        <title>Extensive microbial diversity within the chicken gut microbiome revealed by metagenomics and culture.</title>
        <authorList>
            <person name="Gilroy R."/>
            <person name="Ravi A."/>
            <person name="Getino M."/>
            <person name="Pursley I."/>
            <person name="Horton D.L."/>
            <person name="Alikhan N.F."/>
            <person name="Baker D."/>
            <person name="Gharbi K."/>
            <person name="Hall N."/>
            <person name="Watson M."/>
            <person name="Adriaenssens E.M."/>
            <person name="Foster-Nyarko E."/>
            <person name="Jarju S."/>
            <person name="Secka A."/>
            <person name="Antonio M."/>
            <person name="Oren A."/>
            <person name="Chaudhuri R.R."/>
            <person name="La Ragione R."/>
            <person name="Hildebrand F."/>
            <person name="Pallen M.J."/>
        </authorList>
    </citation>
    <scope>NUCLEOTIDE SEQUENCE</scope>
    <source>
        <strain evidence="1">10037</strain>
    </source>
</reference>
<reference evidence="1" key="1">
    <citation type="submission" date="2020-10" db="EMBL/GenBank/DDBJ databases">
        <authorList>
            <person name="Gilroy R."/>
        </authorList>
    </citation>
    <scope>NUCLEOTIDE SEQUENCE</scope>
    <source>
        <strain evidence="1">10037</strain>
    </source>
</reference>
<keyword evidence="1" id="KW-0547">Nucleotide-binding</keyword>
<dbReference type="AlphaFoldDB" id="A0A9D9I565"/>
<comment type="caution">
    <text evidence="1">The sequence shown here is derived from an EMBL/GenBank/DDBJ whole genome shotgun (WGS) entry which is preliminary data.</text>
</comment>
<evidence type="ECO:0000313" key="2">
    <source>
        <dbReference type="Proteomes" id="UP000823597"/>
    </source>
</evidence>